<gene>
    <name evidence="2" type="ORF">Xinn_02001</name>
    <name evidence="3" type="ORF">XIS1_1790036</name>
</gene>
<evidence type="ECO:0000256" key="1">
    <source>
        <dbReference type="SAM" id="MobiDB-lite"/>
    </source>
</evidence>
<sequence length="364" mass="40868">MPGLFNDDTNQPVWEQPPATQNNTATWTPSTAQPAQNGFQGQPQEPRNAQGQNDYDVISLFDDQGNIKGLSSTAGTPPAGQANTSGVITDPNLSALLTQMQHNQQQQQLFEAQRLQLENQRLQHQQQQDLQIRQQQLAEQQQKEQEQFLQSLIPQVNLDDIKISAEEEKIYGDSAQYIRKQAAEQTQKILKSMAPNLQRIAQEQFRLQGELNQLKASQNTPASQGMTPEQEMNIIIRSQVPDVETLTAHPAFTTFRNSEAAGGYSYGKLVDMAWKQGDAQRLISLLQTFRSGLNQGSQGQLHQPVNYQGTALGNTPPVQRKQVLSQREYDKAYAAFMSGQMDAERYQKIEDQFQLAMLQGRVVD</sequence>
<accession>A0A1N6MWM7</accession>
<reference evidence="2 5" key="3">
    <citation type="journal article" date="2017" name="Nat. Microbiol.">
        <title>Natural product diversity associated with the nematode symbionts Photorhabdus and Xenorhabdus.</title>
        <authorList>
            <person name="Tobias N.J."/>
            <person name="Wolff H."/>
            <person name="Djahanschiri B."/>
            <person name="Grundmann F."/>
            <person name="Kronenwerth M."/>
            <person name="Shi Y.M."/>
            <person name="Simonyi S."/>
            <person name="Grun P."/>
            <person name="Shapiro-Ilan D."/>
            <person name="Pidot S.J."/>
            <person name="Stinear T.P."/>
            <person name="Ebersberger I."/>
            <person name="Bode H.B."/>
        </authorList>
    </citation>
    <scope>NUCLEOTIDE SEQUENCE [LARGE SCALE GENOMIC DNA]</scope>
    <source>
        <strain evidence="2 5">DSM 16336</strain>
    </source>
</reference>
<dbReference type="EMBL" id="NIBU01000019">
    <property type="protein sequence ID" value="PHM35931.1"/>
    <property type="molecule type" value="Genomic_DNA"/>
</dbReference>
<name>A0A1N6MWM7_9GAMM</name>
<dbReference type="AlphaFoldDB" id="A0A1N6MWM7"/>
<dbReference type="Proteomes" id="UP000224871">
    <property type="component" value="Unassembled WGS sequence"/>
</dbReference>
<reference evidence="4" key="2">
    <citation type="submission" date="2016-12" db="EMBL/GenBank/DDBJ databases">
        <authorList>
            <person name="Gaudriault S."/>
        </authorList>
    </citation>
    <scope>NUCLEOTIDE SEQUENCE [LARGE SCALE GENOMIC DNA]</scope>
    <source>
        <strain evidence="4">HGB1681 (deposited as PTA-6826 in the American Type Culture Collection)</strain>
    </source>
</reference>
<evidence type="ECO:0000313" key="4">
    <source>
        <dbReference type="Proteomes" id="UP000196435"/>
    </source>
</evidence>
<feature type="compositionally biased region" description="Polar residues" evidence="1">
    <location>
        <begin position="7"/>
        <end position="51"/>
    </location>
</feature>
<evidence type="ECO:0000313" key="2">
    <source>
        <dbReference type="EMBL" id="PHM35931.1"/>
    </source>
</evidence>
<evidence type="ECO:0000313" key="3">
    <source>
        <dbReference type="EMBL" id="SIP73230.1"/>
    </source>
</evidence>
<protein>
    <submittedName>
        <fullName evidence="3">Uncharacterized protein</fullName>
    </submittedName>
</protein>
<reference evidence="3" key="1">
    <citation type="submission" date="2016-12" db="EMBL/GenBank/DDBJ databases">
        <authorList>
            <person name="Song W.-J."/>
            <person name="Kurnit D.M."/>
        </authorList>
    </citation>
    <scope>NUCLEOTIDE SEQUENCE [LARGE SCALE GENOMIC DNA]</scope>
    <source>
        <strain evidence="3">HGB1681</strain>
    </source>
</reference>
<organism evidence="3 4">
    <name type="scientific">Xenorhabdus innexi</name>
    <dbReference type="NCBI Taxonomy" id="290109"/>
    <lineage>
        <taxon>Bacteria</taxon>
        <taxon>Pseudomonadati</taxon>
        <taxon>Pseudomonadota</taxon>
        <taxon>Gammaproteobacteria</taxon>
        <taxon>Enterobacterales</taxon>
        <taxon>Morganellaceae</taxon>
        <taxon>Xenorhabdus</taxon>
    </lineage>
</organism>
<dbReference type="RefSeq" id="WP_086956708.1">
    <property type="nucleotide sequence ID" value="NZ_CAWNQC010000101.1"/>
</dbReference>
<proteinExistence type="predicted"/>
<dbReference type="Proteomes" id="UP000196435">
    <property type="component" value="Unassembled WGS sequence"/>
</dbReference>
<evidence type="ECO:0000313" key="5">
    <source>
        <dbReference type="Proteomes" id="UP000224871"/>
    </source>
</evidence>
<dbReference type="EMBL" id="FTLG01000089">
    <property type="protein sequence ID" value="SIP73230.1"/>
    <property type="molecule type" value="Genomic_DNA"/>
</dbReference>
<feature type="region of interest" description="Disordered" evidence="1">
    <location>
        <begin position="1"/>
        <end position="51"/>
    </location>
</feature>
<keyword evidence="5" id="KW-1185">Reference proteome</keyword>